<name>A0A0F9V3M2_9ZZZZ</name>
<comment type="caution">
    <text evidence="1">The sequence shown here is derived from an EMBL/GenBank/DDBJ whole genome shotgun (WGS) entry which is preliminary data.</text>
</comment>
<evidence type="ECO:0000313" key="1">
    <source>
        <dbReference type="EMBL" id="KKN98599.1"/>
    </source>
</evidence>
<protein>
    <submittedName>
        <fullName evidence="1">Uncharacterized protein</fullName>
    </submittedName>
</protein>
<dbReference type="EMBL" id="LAZR01000051">
    <property type="protein sequence ID" value="KKN98599.1"/>
    <property type="molecule type" value="Genomic_DNA"/>
</dbReference>
<proteinExistence type="predicted"/>
<sequence length="332" mass="36132">MRRQSKPWFPVSDYRMPEIIYCRVSNVDLDKYTLTAVGDIGNRSFFSLPWASPYVNINQGQGTYCIPEVGSRGYVVIPSDNTDPFFLTFIMPQSTDFYRGGRSKKLNPGDQVMISEDGNGVIVRKGGVTQIMSTPICQRMFIPINNFIKDYCENFQLFSAGGTMTWVVNKTLLNKTAFELRAKTQAELPPTIKFALGDLTGLLDELPMTGVTAPADIHGLLSIGEGLFTMRIDAVGNCEMKGLESSETWLTGKTITAPVIKFGSIAASSPAAKGDAVIQLLTSFLNAFINNSEISTLGNMGAPVVTNPAIITELTTILGQVSTIASLKVLIE</sequence>
<organism evidence="1">
    <name type="scientific">marine sediment metagenome</name>
    <dbReference type="NCBI Taxonomy" id="412755"/>
    <lineage>
        <taxon>unclassified sequences</taxon>
        <taxon>metagenomes</taxon>
        <taxon>ecological metagenomes</taxon>
    </lineage>
</organism>
<reference evidence="1" key="1">
    <citation type="journal article" date="2015" name="Nature">
        <title>Complex archaea that bridge the gap between prokaryotes and eukaryotes.</title>
        <authorList>
            <person name="Spang A."/>
            <person name="Saw J.H."/>
            <person name="Jorgensen S.L."/>
            <person name="Zaremba-Niedzwiedzka K."/>
            <person name="Martijn J."/>
            <person name="Lind A.E."/>
            <person name="van Eijk R."/>
            <person name="Schleper C."/>
            <person name="Guy L."/>
            <person name="Ettema T.J."/>
        </authorList>
    </citation>
    <scope>NUCLEOTIDE SEQUENCE</scope>
</reference>
<gene>
    <name evidence="1" type="ORF">LCGC14_0147110</name>
</gene>
<accession>A0A0F9V3M2</accession>
<dbReference type="AlphaFoldDB" id="A0A0F9V3M2"/>